<dbReference type="InterPro" id="IPR050769">
    <property type="entry name" value="NAT_camello-type"/>
</dbReference>
<dbReference type="Proteomes" id="UP001049176">
    <property type="component" value="Chromosome 3"/>
</dbReference>
<dbReference type="OrthoDB" id="41532at2759"/>
<feature type="domain" description="N-acetyltransferase" evidence="3">
    <location>
        <begin position="102"/>
        <end position="254"/>
    </location>
</feature>
<name>A0A9P7UW85_9AGAR</name>
<dbReference type="KEGG" id="more:E1B28_005701"/>
<organism evidence="4 5">
    <name type="scientific">Marasmius oreades</name>
    <name type="common">fairy-ring Marasmius</name>
    <dbReference type="NCBI Taxonomy" id="181124"/>
    <lineage>
        <taxon>Eukaryota</taxon>
        <taxon>Fungi</taxon>
        <taxon>Dikarya</taxon>
        <taxon>Basidiomycota</taxon>
        <taxon>Agaricomycotina</taxon>
        <taxon>Agaricomycetes</taxon>
        <taxon>Agaricomycetidae</taxon>
        <taxon>Agaricales</taxon>
        <taxon>Marasmiineae</taxon>
        <taxon>Marasmiaceae</taxon>
        <taxon>Marasmius</taxon>
    </lineage>
</organism>
<dbReference type="PANTHER" id="PTHR13947">
    <property type="entry name" value="GNAT FAMILY N-ACETYLTRANSFERASE"/>
    <property type="match status" value="1"/>
</dbReference>
<dbReference type="CDD" id="cd04301">
    <property type="entry name" value="NAT_SF"/>
    <property type="match status" value="1"/>
</dbReference>
<dbReference type="PANTHER" id="PTHR13947:SF37">
    <property type="entry name" value="LD18367P"/>
    <property type="match status" value="1"/>
</dbReference>
<dbReference type="GO" id="GO:0008080">
    <property type="term" value="F:N-acetyltransferase activity"/>
    <property type="evidence" value="ECO:0007669"/>
    <property type="project" value="InterPro"/>
</dbReference>
<evidence type="ECO:0000256" key="1">
    <source>
        <dbReference type="ARBA" id="ARBA00022679"/>
    </source>
</evidence>
<evidence type="ECO:0000313" key="4">
    <source>
        <dbReference type="EMBL" id="KAG7094894.1"/>
    </source>
</evidence>
<dbReference type="RefSeq" id="XP_043011364.1">
    <property type="nucleotide sequence ID" value="XM_043150277.1"/>
</dbReference>
<gene>
    <name evidence="4" type="ORF">E1B28_005701</name>
</gene>
<dbReference type="Pfam" id="PF00583">
    <property type="entry name" value="Acetyltransf_1"/>
    <property type="match status" value="1"/>
</dbReference>
<reference evidence="4" key="1">
    <citation type="journal article" date="2021" name="Genome Biol. Evol.">
        <title>The assembled and annotated genome of the fairy-ring fungus Marasmius oreades.</title>
        <authorList>
            <person name="Hiltunen M."/>
            <person name="Ament-Velasquez S.L."/>
            <person name="Johannesson H."/>
        </authorList>
    </citation>
    <scope>NUCLEOTIDE SEQUENCE</scope>
    <source>
        <strain evidence="4">03SP1</strain>
    </source>
</reference>
<dbReference type="AlphaFoldDB" id="A0A9P7UW85"/>
<keyword evidence="2" id="KW-1133">Transmembrane helix</keyword>
<evidence type="ECO:0000256" key="2">
    <source>
        <dbReference type="SAM" id="Phobius"/>
    </source>
</evidence>
<keyword evidence="5" id="KW-1185">Reference proteome</keyword>
<feature type="transmembrane region" description="Helical" evidence="2">
    <location>
        <begin position="49"/>
        <end position="69"/>
    </location>
</feature>
<keyword evidence="1" id="KW-0808">Transferase</keyword>
<keyword evidence="2" id="KW-0472">Membrane</keyword>
<dbReference type="PROSITE" id="PS51186">
    <property type="entry name" value="GNAT"/>
    <property type="match status" value="1"/>
</dbReference>
<protein>
    <recommendedName>
        <fullName evidence="3">N-acetyltransferase domain-containing protein</fullName>
    </recommendedName>
</protein>
<evidence type="ECO:0000259" key="3">
    <source>
        <dbReference type="PROSITE" id="PS51186"/>
    </source>
</evidence>
<dbReference type="InterPro" id="IPR016181">
    <property type="entry name" value="Acyl_CoA_acyltransferase"/>
</dbReference>
<comment type="caution">
    <text evidence="4">The sequence shown here is derived from an EMBL/GenBank/DDBJ whole genome shotgun (WGS) entry which is preliminary data.</text>
</comment>
<dbReference type="EMBL" id="CM032183">
    <property type="protein sequence ID" value="KAG7094894.1"/>
    <property type="molecule type" value="Genomic_DNA"/>
</dbReference>
<keyword evidence="2" id="KW-0812">Transmembrane</keyword>
<sequence length="254" mass="28358">MDKQPQDIITMRVYHPNDFEQVKDLFSLGIVGPGSPGRLSFRLSYTHQYTFAVYMVLALGLWLSVSSMLWSITHYVGLLLVVLALGYLVWIFVKVRGFFEGYRLACLAEDLSDIPGYYKLVPSPTVTTAMGLTPITPSGFWVVEAHSPQSESTRKIVGCVALDYSLGDSTSADLRRFSVLPSYRCKGIGSLLLRTVVAHARCHRLSKVHITTTSFQMNAVRLYARHGWIAQPMKPVTSIGVLTFGHVEMDLPLR</sequence>
<dbReference type="Gene3D" id="3.40.630.30">
    <property type="match status" value="1"/>
</dbReference>
<dbReference type="GeneID" id="66074777"/>
<accession>A0A9P7UW85</accession>
<feature type="transmembrane region" description="Helical" evidence="2">
    <location>
        <begin position="75"/>
        <end position="93"/>
    </location>
</feature>
<evidence type="ECO:0000313" key="5">
    <source>
        <dbReference type="Proteomes" id="UP001049176"/>
    </source>
</evidence>
<proteinExistence type="predicted"/>
<dbReference type="SUPFAM" id="SSF55729">
    <property type="entry name" value="Acyl-CoA N-acyltransferases (Nat)"/>
    <property type="match status" value="1"/>
</dbReference>
<dbReference type="InterPro" id="IPR000182">
    <property type="entry name" value="GNAT_dom"/>
</dbReference>